<dbReference type="EnsemblProtists" id="PYU1_T008322">
    <property type="protein sequence ID" value="PYU1_T008322"/>
    <property type="gene ID" value="PYU1_G008306"/>
</dbReference>
<feature type="domain" description="Endonuclease/exonuclease/phosphatase" evidence="1">
    <location>
        <begin position="19"/>
        <end position="318"/>
    </location>
</feature>
<dbReference type="PANTHER" id="PTHR12121">
    <property type="entry name" value="CARBON CATABOLITE REPRESSOR PROTEIN 4"/>
    <property type="match status" value="1"/>
</dbReference>
<dbReference type="InterPro" id="IPR005135">
    <property type="entry name" value="Endo/exonuclease/phosphatase"/>
</dbReference>
<dbReference type="InParanoid" id="K3WTM6"/>
<dbReference type="Gene3D" id="3.60.10.10">
    <property type="entry name" value="Endonuclease/exonuclease/phosphatase"/>
    <property type="match status" value="1"/>
</dbReference>
<accession>K3WTM6</accession>
<dbReference type="PANTHER" id="PTHR12121:SF34">
    <property type="entry name" value="PROTEIN ANGEL"/>
    <property type="match status" value="1"/>
</dbReference>
<dbReference type="eggNOG" id="KOG0620">
    <property type="taxonomic scope" value="Eukaryota"/>
</dbReference>
<dbReference type="InterPro" id="IPR050410">
    <property type="entry name" value="CCR4/nocturin_mRNA_transcr"/>
</dbReference>
<keyword evidence="3" id="KW-1185">Reference proteome</keyword>
<dbReference type="AlphaFoldDB" id="K3WTM6"/>
<dbReference type="VEuPathDB" id="FungiDB:PYU1_G008306"/>
<protein>
    <recommendedName>
        <fullName evidence="1">Endonuclease/exonuclease/phosphatase domain-containing protein</fullName>
    </recommendedName>
</protein>
<reference evidence="3" key="1">
    <citation type="journal article" date="2010" name="Genome Biol.">
        <title>Genome sequence of the necrotrophic plant pathogen Pythium ultimum reveals original pathogenicity mechanisms and effector repertoire.</title>
        <authorList>
            <person name="Levesque C.A."/>
            <person name="Brouwer H."/>
            <person name="Cano L."/>
            <person name="Hamilton J.P."/>
            <person name="Holt C."/>
            <person name="Huitema E."/>
            <person name="Raffaele S."/>
            <person name="Robideau G.P."/>
            <person name="Thines M."/>
            <person name="Win J."/>
            <person name="Zerillo M.M."/>
            <person name="Beakes G.W."/>
            <person name="Boore J.L."/>
            <person name="Busam D."/>
            <person name="Dumas B."/>
            <person name="Ferriera S."/>
            <person name="Fuerstenberg S.I."/>
            <person name="Gachon C.M."/>
            <person name="Gaulin E."/>
            <person name="Govers F."/>
            <person name="Grenville-Briggs L."/>
            <person name="Horner N."/>
            <person name="Hostetler J."/>
            <person name="Jiang R.H."/>
            <person name="Johnson J."/>
            <person name="Krajaejun T."/>
            <person name="Lin H."/>
            <person name="Meijer H.J."/>
            <person name="Moore B."/>
            <person name="Morris P."/>
            <person name="Phuntmart V."/>
            <person name="Puiu D."/>
            <person name="Shetty J."/>
            <person name="Stajich J.E."/>
            <person name="Tripathy S."/>
            <person name="Wawra S."/>
            <person name="van West P."/>
            <person name="Whitty B.R."/>
            <person name="Coutinho P.M."/>
            <person name="Henrissat B."/>
            <person name="Martin F."/>
            <person name="Thomas P.D."/>
            <person name="Tyler B.M."/>
            <person name="De Vries R.P."/>
            <person name="Kamoun S."/>
            <person name="Yandell M."/>
            <person name="Tisserat N."/>
            <person name="Buell C.R."/>
        </authorList>
    </citation>
    <scope>NUCLEOTIDE SEQUENCE</scope>
    <source>
        <strain evidence="3">DAOM:BR144</strain>
    </source>
</reference>
<dbReference type="SUPFAM" id="SSF56219">
    <property type="entry name" value="DNase I-like"/>
    <property type="match status" value="1"/>
</dbReference>
<sequence>MDGWVAPAASSAAGKLVVMTYNVLAQCYVKSSFFPYCKPAALRWKNRSQKLAEVFQSLPVQPDVICLQEVDQYAEFWVGMMQKIGYSGLYKQKTAQKKDGVAVFWKHERFQLVQHQELELDDPVSDESDCSEDLLARAKRGSVGLITHFKQVADDTGNQVPPLEFVLATTHLFWDPAQEDVKLLQTRRVLRPLQEFSRSLNLPTIFAGDFNSLPNSKVYNFITKDHHFASAYSQYTSLTETGVATGEPKFTNVNGAIDPPHSSDGVSQVPQFVGTLDYLFYQPFSTSSMSIAALMEIMSFEDATKEISLPSSFSPSDHLPLITEFRIQRPH</sequence>
<reference evidence="3" key="2">
    <citation type="submission" date="2010-04" db="EMBL/GenBank/DDBJ databases">
        <authorList>
            <person name="Buell R."/>
            <person name="Hamilton J."/>
            <person name="Hostetler J."/>
        </authorList>
    </citation>
    <scope>NUCLEOTIDE SEQUENCE [LARGE SCALE GENOMIC DNA]</scope>
    <source>
        <strain evidence="3">DAOM:BR144</strain>
    </source>
</reference>
<dbReference type="HOGENOM" id="CLU_016428_1_0_1"/>
<dbReference type="GO" id="GO:0000175">
    <property type="term" value="F:3'-5'-RNA exonuclease activity"/>
    <property type="evidence" value="ECO:0007669"/>
    <property type="project" value="TreeGrafter"/>
</dbReference>
<dbReference type="EMBL" id="GL376613">
    <property type="status" value="NOT_ANNOTATED_CDS"/>
    <property type="molecule type" value="Genomic_DNA"/>
</dbReference>
<evidence type="ECO:0000313" key="3">
    <source>
        <dbReference type="Proteomes" id="UP000019132"/>
    </source>
</evidence>
<dbReference type="OMA" id="RAACSMG"/>
<evidence type="ECO:0000259" key="1">
    <source>
        <dbReference type="Pfam" id="PF03372"/>
    </source>
</evidence>
<name>K3WTM6_GLOUD</name>
<dbReference type="Proteomes" id="UP000019132">
    <property type="component" value="Unassembled WGS sequence"/>
</dbReference>
<dbReference type="InterPro" id="IPR036691">
    <property type="entry name" value="Endo/exonu/phosph_ase_sf"/>
</dbReference>
<dbReference type="STRING" id="431595.K3WTM6"/>
<proteinExistence type="predicted"/>
<organism evidence="2 3">
    <name type="scientific">Globisporangium ultimum (strain ATCC 200006 / CBS 805.95 / DAOM BR144)</name>
    <name type="common">Pythium ultimum</name>
    <dbReference type="NCBI Taxonomy" id="431595"/>
    <lineage>
        <taxon>Eukaryota</taxon>
        <taxon>Sar</taxon>
        <taxon>Stramenopiles</taxon>
        <taxon>Oomycota</taxon>
        <taxon>Peronosporomycetes</taxon>
        <taxon>Pythiales</taxon>
        <taxon>Pythiaceae</taxon>
        <taxon>Globisporangium</taxon>
    </lineage>
</organism>
<reference evidence="2" key="3">
    <citation type="submission" date="2015-02" db="UniProtKB">
        <authorList>
            <consortium name="EnsemblProtists"/>
        </authorList>
    </citation>
    <scope>IDENTIFICATION</scope>
    <source>
        <strain evidence="2">DAOM BR144</strain>
    </source>
</reference>
<dbReference type="Pfam" id="PF03372">
    <property type="entry name" value="Exo_endo_phos"/>
    <property type="match status" value="1"/>
</dbReference>
<evidence type="ECO:0000313" key="2">
    <source>
        <dbReference type="EnsemblProtists" id="PYU1_T008322"/>
    </source>
</evidence>